<dbReference type="CDD" id="cd11065">
    <property type="entry name" value="CYP64-like"/>
    <property type="match status" value="1"/>
</dbReference>
<dbReference type="InterPro" id="IPR001128">
    <property type="entry name" value="Cyt_P450"/>
</dbReference>
<evidence type="ECO:0000313" key="11">
    <source>
        <dbReference type="EMBL" id="EKM84417.1"/>
    </source>
</evidence>
<dbReference type="GO" id="GO:0004497">
    <property type="term" value="F:monooxygenase activity"/>
    <property type="evidence" value="ECO:0007669"/>
    <property type="project" value="UniProtKB-KW"/>
</dbReference>
<dbReference type="SUPFAM" id="SSF48264">
    <property type="entry name" value="Cytochrome P450"/>
    <property type="match status" value="1"/>
</dbReference>
<organism evidence="11 12">
    <name type="scientific">Agaricus bisporus var. burnettii (strain JB137-S8 / ATCC MYA-4627 / FGSC 10392)</name>
    <name type="common">White button mushroom</name>
    <dbReference type="NCBI Taxonomy" id="597362"/>
    <lineage>
        <taxon>Eukaryota</taxon>
        <taxon>Fungi</taxon>
        <taxon>Dikarya</taxon>
        <taxon>Basidiomycota</taxon>
        <taxon>Agaricomycotina</taxon>
        <taxon>Agaricomycetes</taxon>
        <taxon>Agaricomycetidae</taxon>
        <taxon>Agaricales</taxon>
        <taxon>Agaricineae</taxon>
        <taxon>Agaricaceae</taxon>
        <taxon>Agaricus</taxon>
    </lineage>
</organism>
<dbReference type="PANTHER" id="PTHR46300">
    <property type="entry name" value="P450, PUTATIVE (EUROFUNG)-RELATED-RELATED"/>
    <property type="match status" value="1"/>
</dbReference>
<dbReference type="OMA" id="ICGITMS"/>
<dbReference type="PROSITE" id="PS00086">
    <property type="entry name" value="CYTOCHROME_P450"/>
    <property type="match status" value="1"/>
</dbReference>
<evidence type="ECO:0000256" key="4">
    <source>
        <dbReference type="ARBA" id="ARBA00022617"/>
    </source>
</evidence>
<evidence type="ECO:0000313" key="12">
    <source>
        <dbReference type="Proteomes" id="UP000008493"/>
    </source>
</evidence>
<evidence type="ECO:0000256" key="6">
    <source>
        <dbReference type="ARBA" id="ARBA00023002"/>
    </source>
</evidence>
<comment type="pathway">
    <text evidence="2">Secondary metabolite biosynthesis.</text>
</comment>
<evidence type="ECO:0000256" key="8">
    <source>
        <dbReference type="ARBA" id="ARBA00023033"/>
    </source>
</evidence>
<evidence type="ECO:0000256" key="7">
    <source>
        <dbReference type="ARBA" id="ARBA00023004"/>
    </source>
</evidence>
<dbReference type="InterPro" id="IPR017972">
    <property type="entry name" value="Cyt_P450_CS"/>
</dbReference>
<dbReference type="HOGENOM" id="CLU_001570_2_1_1"/>
<dbReference type="PRINTS" id="PR00463">
    <property type="entry name" value="EP450I"/>
</dbReference>
<dbReference type="InterPro" id="IPR002401">
    <property type="entry name" value="Cyt_P450_E_grp-I"/>
</dbReference>
<feature type="binding site" description="axial binding residue" evidence="9">
    <location>
        <position position="487"/>
    </location>
    <ligand>
        <name>heme</name>
        <dbReference type="ChEBI" id="CHEBI:30413"/>
    </ligand>
    <ligandPart>
        <name>Fe</name>
        <dbReference type="ChEBI" id="CHEBI:18248"/>
    </ligandPart>
</feature>
<evidence type="ECO:0000256" key="3">
    <source>
        <dbReference type="ARBA" id="ARBA00010617"/>
    </source>
</evidence>
<dbReference type="PRINTS" id="PR00385">
    <property type="entry name" value="P450"/>
</dbReference>
<dbReference type="Pfam" id="PF00067">
    <property type="entry name" value="p450"/>
    <property type="match status" value="2"/>
</dbReference>
<evidence type="ECO:0000256" key="1">
    <source>
        <dbReference type="ARBA" id="ARBA00001971"/>
    </source>
</evidence>
<evidence type="ECO:0000256" key="5">
    <source>
        <dbReference type="ARBA" id="ARBA00022723"/>
    </source>
</evidence>
<keyword evidence="8 10" id="KW-0503">Monooxygenase</keyword>
<keyword evidence="6 10" id="KW-0560">Oxidoreductase</keyword>
<dbReference type="AlphaFoldDB" id="K5XLV6"/>
<keyword evidence="5 9" id="KW-0479">Metal-binding</keyword>
<dbReference type="Gene3D" id="1.10.630.10">
    <property type="entry name" value="Cytochrome P450"/>
    <property type="match status" value="1"/>
</dbReference>
<dbReference type="InParanoid" id="K5XLV6"/>
<comment type="cofactor">
    <cofactor evidence="1 9">
        <name>heme</name>
        <dbReference type="ChEBI" id="CHEBI:30413"/>
    </cofactor>
</comment>
<dbReference type="InterPro" id="IPR050364">
    <property type="entry name" value="Cytochrome_P450_fung"/>
</dbReference>
<dbReference type="EMBL" id="JH971385">
    <property type="protein sequence ID" value="EKM84417.1"/>
    <property type="molecule type" value="Genomic_DNA"/>
</dbReference>
<name>K5XLV6_AGABU</name>
<proteinExistence type="inferred from homology"/>
<dbReference type="GO" id="GO:0005506">
    <property type="term" value="F:iron ion binding"/>
    <property type="evidence" value="ECO:0007669"/>
    <property type="project" value="InterPro"/>
</dbReference>
<comment type="similarity">
    <text evidence="3 10">Belongs to the cytochrome P450 family.</text>
</comment>
<protein>
    <recommendedName>
        <fullName evidence="13">Cytochrome P450</fullName>
    </recommendedName>
</protein>
<dbReference type="Proteomes" id="UP000008493">
    <property type="component" value="Unassembled WGS sequence"/>
</dbReference>
<keyword evidence="12" id="KW-1185">Reference proteome</keyword>
<dbReference type="KEGG" id="abp:AGABI1DRAFT104297"/>
<dbReference type="PANTHER" id="PTHR46300:SF11">
    <property type="entry name" value="OXIDOREDUCTASE, PUTATIVE-RELATED"/>
    <property type="match status" value="1"/>
</dbReference>
<dbReference type="InterPro" id="IPR036396">
    <property type="entry name" value="Cyt_P450_sf"/>
</dbReference>
<sequence length="577" mass="65483">MQNATHAATSTIPSGLEFTVKTTTLAILAIRLTDEQGNPLPPGPIGLPVVGSFPFLTHYPELALDYWAKRYGPLFSMWLGNQLFVVISSPNIAKDLLVTKGAVFSSRKDNFIKSQTILAAGGVTATPYNDTWKKHRRLGNIWLNKGAVEGYTDVLNYEALDLVRDMYNRGRAGTMPVNPQAHAGHYTLNNMLNIIFGIRTDSMDHPLVHQALKLSREFMYVLLLVWKNLPNGKNIRNCTGPVSNLTDYVTLLQYLPKNSMIARGKKLQSDFLATYGRMVKELEARLKRGEYVTDCLAKTLLENQEKEGLEFMDIAIMCSGFMTAGVETTASVLQWFSALIPSYPEIQQRAHEELDRVVGHDRMPTVEDEKDLPYIHAIIKAGDLLYQLSASSHYLLQEVERCRNPFWIATPHYSTEDFTYHGQFIPKGTVILLNSYTMHHDPERHPEPFSFNPDRYINDNTLSTESANLPNPMERDHWIFGAGRRICPGMWLAEREIFLAISRMLWAFKMESIPGQNIDLKEYDGLSGRSPVPFTIKMIPRHEKVVESFNAEEPMKHKQYNPNSDMLHVENEAGVVY</sequence>
<dbReference type="GO" id="GO:0016705">
    <property type="term" value="F:oxidoreductase activity, acting on paired donors, with incorporation or reduction of molecular oxygen"/>
    <property type="evidence" value="ECO:0007669"/>
    <property type="project" value="InterPro"/>
</dbReference>
<dbReference type="GeneID" id="18821979"/>
<keyword evidence="4 9" id="KW-0349">Heme</keyword>
<dbReference type="eggNOG" id="KOG0156">
    <property type="taxonomic scope" value="Eukaryota"/>
</dbReference>
<dbReference type="GO" id="GO:0020037">
    <property type="term" value="F:heme binding"/>
    <property type="evidence" value="ECO:0007669"/>
    <property type="project" value="InterPro"/>
</dbReference>
<dbReference type="RefSeq" id="XP_007326000.1">
    <property type="nucleotide sequence ID" value="XM_007325938.1"/>
</dbReference>
<evidence type="ECO:0000256" key="9">
    <source>
        <dbReference type="PIRSR" id="PIRSR602401-1"/>
    </source>
</evidence>
<evidence type="ECO:0000256" key="2">
    <source>
        <dbReference type="ARBA" id="ARBA00005179"/>
    </source>
</evidence>
<evidence type="ECO:0008006" key="13">
    <source>
        <dbReference type="Google" id="ProtNLM"/>
    </source>
</evidence>
<gene>
    <name evidence="11" type="ORF">AGABI1DRAFT_104297</name>
</gene>
<evidence type="ECO:0000256" key="10">
    <source>
        <dbReference type="RuleBase" id="RU000461"/>
    </source>
</evidence>
<reference evidence="12" key="1">
    <citation type="journal article" date="2012" name="Proc. Natl. Acad. Sci. U.S.A.">
        <title>Genome sequence of the button mushroom Agaricus bisporus reveals mechanisms governing adaptation to a humic-rich ecological niche.</title>
        <authorList>
            <person name="Morin E."/>
            <person name="Kohler A."/>
            <person name="Baker A.R."/>
            <person name="Foulongne-Oriol M."/>
            <person name="Lombard V."/>
            <person name="Nagy L.G."/>
            <person name="Ohm R.A."/>
            <person name="Patyshakuliyeva A."/>
            <person name="Brun A."/>
            <person name="Aerts A.L."/>
            <person name="Bailey A.M."/>
            <person name="Billette C."/>
            <person name="Coutinho P.M."/>
            <person name="Deakin G."/>
            <person name="Doddapaneni H."/>
            <person name="Floudas D."/>
            <person name="Grimwood J."/>
            <person name="Hilden K."/>
            <person name="Kuees U."/>
            <person name="LaButti K.M."/>
            <person name="Lapidus A."/>
            <person name="Lindquist E.A."/>
            <person name="Lucas S.M."/>
            <person name="Murat C."/>
            <person name="Riley R.W."/>
            <person name="Salamov A.A."/>
            <person name="Schmutz J."/>
            <person name="Subramanian V."/>
            <person name="Woesten H.A.B."/>
            <person name="Xu J."/>
            <person name="Eastwood D.C."/>
            <person name="Foster G.D."/>
            <person name="Sonnenberg A.S."/>
            <person name="Cullen D."/>
            <person name="de Vries R.P."/>
            <person name="Lundell T."/>
            <person name="Hibbett D.S."/>
            <person name="Henrissat B."/>
            <person name="Burton K.S."/>
            <person name="Kerrigan R.W."/>
            <person name="Challen M.P."/>
            <person name="Grigoriev I.V."/>
            <person name="Martin F."/>
        </authorList>
    </citation>
    <scope>NUCLEOTIDE SEQUENCE [LARGE SCALE GENOMIC DNA]</scope>
    <source>
        <strain evidence="12">JB137-S8 / ATCC MYA-4627 / FGSC 10392</strain>
    </source>
</reference>
<dbReference type="OrthoDB" id="1470350at2759"/>
<keyword evidence="7 9" id="KW-0408">Iron</keyword>
<accession>K5XLV6</accession>